<dbReference type="RefSeq" id="XP_024405979.1">
    <property type="nucleotide sequence ID" value="XM_024549274.1"/>
</dbReference>
<comment type="caution">
    <text evidence="2">The sequence shown here is derived from an EMBL/GenBank/DDBJ whole genome shotgun (WGS) entry which is preliminary data.</text>
</comment>
<dbReference type="AlphaFoldDB" id="A0A2P4ZSU5"/>
<evidence type="ECO:0000313" key="2">
    <source>
        <dbReference type="EMBL" id="PON27365.1"/>
    </source>
</evidence>
<reference evidence="2 3" key="1">
    <citation type="journal article" date="2016" name="Genome Announc.">
        <title>Draft Whole-Genome Sequence of Trichoderma gamsii T6085, a Promising Biocontrol Agent of Fusarium Head Blight on Wheat.</title>
        <authorList>
            <person name="Baroncelli R."/>
            <person name="Zapparata A."/>
            <person name="Piaggeschi G."/>
            <person name="Sarrocco S."/>
            <person name="Vannacci G."/>
        </authorList>
    </citation>
    <scope>NUCLEOTIDE SEQUENCE [LARGE SCALE GENOMIC DNA]</scope>
    <source>
        <strain evidence="2 3">T6085</strain>
    </source>
</reference>
<accession>A0A2P4ZSU5</accession>
<evidence type="ECO:0000313" key="3">
    <source>
        <dbReference type="Proteomes" id="UP000054821"/>
    </source>
</evidence>
<evidence type="ECO:0000256" key="1">
    <source>
        <dbReference type="SAM" id="SignalP"/>
    </source>
</evidence>
<name>A0A2P4ZSU5_9HYPO</name>
<protein>
    <submittedName>
        <fullName evidence="2">Uncharacterized protein</fullName>
    </submittedName>
</protein>
<dbReference type="Proteomes" id="UP000054821">
    <property type="component" value="Unassembled WGS sequence"/>
</dbReference>
<feature type="signal peptide" evidence="1">
    <location>
        <begin position="1"/>
        <end position="25"/>
    </location>
</feature>
<dbReference type="EMBL" id="JPDN02000010">
    <property type="protein sequence ID" value="PON27365.1"/>
    <property type="molecule type" value="Genomic_DNA"/>
</dbReference>
<feature type="chain" id="PRO_5015103483" evidence="1">
    <location>
        <begin position="26"/>
        <end position="43"/>
    </location>
</feature>
<keyword evidence="3" id="KW-1185">Reference proteome</keyword>
<organism evidence="2 3">
    <name type="scientific">Trichoderma gamsii</name>
    <dbReference type="NCBI Taxonomy" id="398673"/>
    <lineage>
        <taxon>Eukaryota</taxon>
        <taxon>Fungi</taxon>
        <taxon>Dikarya</taxon>
        <taxon>Ascomycota</taxon>
        <taxon>Pezizomycotina</taxon>
        <taxon>Sordariomycetes</taxon>
        <taxon>Hypocreomycetidae</taxon>
        <taxon>Hypocreales</taxon>
        <taxon>Hypocreaceae</taxon>
        <taxon>Trichoderma</taxon>
    </lineage>
</organism>
<proteinExistence type="predicted"/>
<sequence>MNHVSVFVCLMCLLIQGLTYDKVVGQINALYQHQLTRRYHYEL</sequence>
<keyword evidence="1" id="KW-0732">Signal</keyword>
<dbReference type="GeneID" id="36347468"/>
<gene>
    <name evidence="2" type="ORF">TGAM01_v203746</name>
</gene>